<dbReference type="Pfam" id="PF00172">
    <property type="entry name" value="Zn_clus"/>
    <property type="match status" value="1"/>
</dbReference>
<dbReference type="PROSITE" id="PS50048">
    <property type="entry name" value="ZN2_CY6_FUNGAL_2"/>
    <property type="match status" value="1"/>
</dbReference>
<dbReference type="SMART" id="SM00906">
    <property type="entry name" value="Fungal_trans"/>
    <property type="match status" value="1"/>
</dbReference>
<sequence>MSSSQPADSQLLAKSYEKAQFAGLKVIIACDRCRAKKVKCDGARPCESCVDHRIECHYSRTTRRHRGSSKDKIKRLQQRLDDAERLLRTFGAPDWVASGHLSLPNNEGIGLRARSHTGNHTHHPSQAGDELAEVQYQDSRPRDASPRIQSRDSSSYACLPTPSSSNVAGEAAPLILEATTATAPVTCHDITGATDCDAVPSNQSACILSHENTEVERELPQSRDEIHGPNSYLSICADPGVDWIASRIGSSNFTTCASSLMSNLDQRMKLRKKLGKERISEPPTDLAWVYTRAYFEESLEATYNTIDRVDFEERLRKTYAIGGESDAGWYALRNAVFATGCRIMTFKTCTWRDAQTQSQGYFENALAVEAELIHGTPGIVGIQALLVMAFFCEGAGSAKLEYTLIGCAARLAHARGLHLRPVSSKLTFEERQRRSWIFWSIYMIEKHLTLRSGRPSIIDDDDISCEMPTWAPNANSNLVECMQQTIKQSMLSSSIAKNFLTVKAREKGLIEKVKIIRDFDSRLRSWFDELPTIFKVEPLIQLERLPRGLRYEHLMYLHLTYYGNLAAIHSVLGYPWNVDLEPILGSDASAIQDQIISSDEGLTEASRNIIMVTRSIMVDASAPVWLVFYYPVLATINLFISILKAKSSESKDNKLGLMDMAAGYFAFLDLSTDSSFSFSLVQNLAQWARQAVAKADSRPISNEGSLFTPASAEEMMPMLPDYTTSISDLGGCDIDGMDLGDWPAFLPRMPQFSAWT</sequence>
<keyword evidence="1" id="KW-0479">Metal-binding</keyword>
<dbReference type="InterPro" id="IPR001138">
    <property type="entry name" value="Zn2Cys6_DnaBD"/>
</dbReference>
<protein>
    <submittedName>
        <fullName evidence="6">Fungal-specific transcription factor domain-containing protein</fullName>
    </submittedName>
</protein>
<keyword evidence="7" id="KW-1185">Reference proteome</keyword>
<evidence type="ECO:0000313" key="6">
    <source>
        <dbReference type="EMBL" id="KAH7091354.1"/>
    </source>
</evidence>
<proteinExistence type="predicted"/>
<evidence type="ECO:0000256" key="1">
    <source>
        <dbReference type="ARBA" id="ARBA00022723"/>
    </source>
</evidence>
<accession>A0A8K0W1L0</accession>
<comment type="caution">
    <text evidence="6">The sequence shown here is derived from an EMBL/GenBank/DDBJ whole genome shotgun (WGS) entry which is preliminary data.</text>
</comment>
<dbReference type="InterPro" id="IPR036864">
    <property type="entry name" value="Zn2-C6_fun-type_DNA-bd_sf"/>
</dbReference>
<dbReference type="Gene3D" id="4.10.240.10">
    <property type="entry name" value="Zn(2)-C6 fungal-type DNA-binding domain"/>
    <property type="match status" value="1"/>
</dbReference>
<dbReference type="SMART" id="SM00066">
    <property type="entry name" value="GAL4"/>
    <property type="match status" value="1"/>
</dbReference>
<dbReference type="InterPro" id="IPR007219">
    <property type="entry name" value="XnlR_reg_dom"/>
</dbReference>
<evidence type="ECO:0000313" key="7">
    <source>
        <dbReference type="Proteomes" id="UP000813461"/>
    </source>
</evidence>
<evidence type="ECO:0000256" key="4">
    <source>
        <dbReference type="SAM" id="Phobius"/>
    </source>
</evidence>
<dbReference type="GO" id="GO:0008270">
    <property type="term" value="F:zinc ion binding"/>
    <property type="evidence" value="ECO:0007669"/>
    <property type="project" value="InterPro"/>
</dbReference>
<dbReference type="GO" id="GO:0000981">
    <property type="term" value="F:DNA-binding transcription factor activity, RNA polymerase II-specific"/>
    <property type="evidence" value="ECO:0007669"/>
    <property type="project" value="InterPro"/>
</dbReference>
<feature type="transmembrane region" description="Helical" evidence="4">
    <location>
        <begin position="624"/>
        <end position="643"/>
    </location>
</feature>
<dbReference type="Proteomes" id="UP000813461">
    <property type="component" value="Unassembled WGS sequence"/>
</dbReference>
<dbReference type="PANTHER" id="PTHR46910:SF25">
    <property type="entry name" value="ABC-TRANSPORTER-REGULATING TRANSCRIPTION FACTOR"/>
    <property type="match status" value="1"/>
</dbReference>
<reference evidence="6" key="1">
    <citation type="journal article" date="2021" name="Nat. Commun.">
        <title>Genetic determinants of endophytism in the Arabidopsis root mycobiome.</title>
        <authorList>
            <person name="Mesny F."/>
            <person name="Miyauchi S."/>
            <person name="Thiergart T."/>
            <person name="Pickel B."/>
            <person name="Atanasova L."/>
            <person name="Karlsson M."/>
            <person name="Huettel B."/>
            <person name="Barry K.W."/>
            <person name="Haridas S."/>
            <person name="Chen C."/>
            <person name="Bauer D."/>
            <person name="Andreopoulos W."/>
            <person name="Pangilinan J."/>
            <person name="LaButti K."/>
            <person name="Riley R."/>
            <person name="Lipzen A."/>
            <person name="Clum A."/>
            <person name="Drula E."/>
            <person name="Henrissat B."/>
            <person name="Kohler A."/>
            <person name="Grigoriev I.V."/>
            <person name="Martin F.M."/>
            <person name="Hacquard S."/>
        </authorList>
    </citation>
    <scope>NUCLEOTIDE SEQUENCE</scope>
    <source>
        <strain evidence="6">MPI-SDFR-AT-0120</strain>
    </source>
</reference>
<organism evidence="6 7">
    <name type="scientific">Paraphoma chrysanthemicola</name>
    <dbReference type="NCBI Taxonomy" id="798071"/>
    <lineage>
        <taxon>Eukaryota</taxon>
        <taxon>Fungi</taxon>
        <taxon>Dikarya</taxon>
        <taxon>Ascomycota</taxon>
        <taxon>Pezizomycotina</taxon>
        <taxon>Dothideomycetes</taxon>
        <taxon>Pleosporomycetidae</taxon>
        <taxon>Pleosporales</taxon>
        <taxon>Pleosporineae</taxon>
        <taxon>Phaeosphaeriaceae</taxon>
        <taxon>Paraphoma</taxon>
    </lineage>
</organism>
<feature type="region of interest" description="Disordered" evidence="3">
    <location>
        <begin position="107"/>
        <end position="163"/>
    </location>
</feature>
<dbReference type="CDD" id="cd12148">
    <property type="entry name" value="fungal_TF_MHR"/>
    <property type="match status" value="1"/>
</dbReference>
<dbReference type="GO" id="GO:0003677">
    <property type="term" value="F:DNA binding"/>
    <property type="evidence" value="ECO:0007669"/>
    <property type="project" value="InterPro"/>
</dbReference>
<dbReference type="AlphaFoldDB" id="A0A8K0W1L0"/>
<evidence type="ECO:0000259" key="5">
    <source>
        <dbReference type="PROSITE" id="PS50048"/>
    </source>
</evidence>
<dbReference type="PROSITE" id="PS00463">
    <property type="entry name" value="ZN2_CY6_FUNGAL_1"/>
    <property type="match status" value="1"/>
</dbReference>
<dbReference type="EMBL" id="JAGMVJ010000004">
    <property type="protein sequence ID" value="KAH7091354.1"/>
    <property type="molecule type" value="Genomic_DNA"/>
</dbReference>
<dbReference type="Pfam" id="PF04082">
    <property type="entry name" value="Fungal_trans"/>
    <property type="match status" value="1"/>
</dbReference>
<dbReference type="SUPFAM" id="SSF57701">
    <property type="entry name" value="Zn2/Cys6 DNA-binding domain"/>
    <property type="match status" value="1"/>
</dbReference>
<keyword evidence="4" id="KW-0472">Membrane</keyword>
<evidence type="ECO:0000256" key="3">
    <source>
        <dbReference type="SAM" id="MobiDB-lite"/>
    </source>
</evidence>
<keyword evidence="2" id="KW-0539">Nucleus</keyword>
<dbReference type="InterPro" id="IPR050987">
    <property type="entry name" value="AtrR-like"/>
</dbReference>
<dbReference type="OrthoDB" id="39175at2759"/>
<feature type="domain" description="Zn(2)-C6 fungal-type" evidence="5">
    <location>
        <begin position="29"/>
        <end position="58"/>
    </location>
</feature>
<evidence type="ECO:0000256" key="2">
    <source>
        <dbReference type="ARBA" id="ARBA00023242"/>
    </source>
</evidence>
<keyword evidence="4" id="KW-0812">Transmembrane</keyword>
<keyword evidence="4" id="KW-1133">Transmembrane helix</keyword>
<dbReference type="GO" id="GO:0006351">
    <property type="term" value="P:DNA-templated transcription"/>
    <property type="evidence" value="ECO:0007669"/>
    <property type="project" value="InterPro"/>
</dbReference>
<feature type="compositionally biased region" description="Basic residues" evidence="3">
    <location>
        <begin position="113"/>
        <end position="123"/>
    </location>
</feature>
<feature type="compositionally biased region" description="Polar residues" evidence="3">
    <location>
        <begin position="147"/>
        <end position="163"/>
    </location>
</feature>
<name>A0A8K0W1L0_9PLEO</name>
<dbReference type="CDD" id="cd00067">
    <property type="entry name" value="GAL4"/>
    <property type="match status" value="1"/>
</dbReference>
<dbReference type="PANTHER" id="PTHR46910">
    <property type="entry name" value="TRANSCRIPTION FACTOR PDR1"/>
    <property type="match status" value="1"/>
</dbReference>
<gene>
    <name evidence="6" type="ORF">FB567DRAFT_518483</name>
</gene>